<evidence type="ECO:0000259" key="2">
    <source>
        <dbReference type="Pfam" id="PF00849"/>
    </source>
</evidence>
<dbReference type="CDD" id="cd02869">
    <property type="entry name" value="PseudoU_synth_RluA_like"/>
    <property type="match status" value="1"/>
</dbReference>
<evidence type="ECO:0000313" key="4">
    <source>
        <dbReference type="Proteomes" id="UP000050378"/>
    </source>
</evidence>
<dbReference type="InterPro" id="IPR050188">
    <property type="entry name" value="RluA_PseudoU_synthase"/>
</dbReference>
<dbReference type="GO" id="GO:0140098">
    <property type="term" value="F:catalytic activity, acting on RNA"/>
    <property type="evidence" value="ECO:0007669"/>
    <property type="project" value="UniProtKB-ARBA"/>
</dbReference>
<dbReference type="GO" id="GO:0003723">
    <property type="term" value="F:RNA binding"/>
    <property type="evidence" value="ECO:0007669"/>
    <property type="project" value="InterPro"/>
</dbReference>
<dbReference type="RefSeq" id="WP_054551377.1">
    <property type="nucleotide sequence ID" value="NZ_LJTC01000002.1"/>
</dbReference>
<dbReference type="PANTHER" id="PTHR21600">
    <property type="entry name" value="MITOCHONDRIAL RNA PSEUDOURIDINE SYNTHASE"/>
    <property type="match status" value="1"/>
</dbReference>
<dbReference type="SUPFAM" id="SSF55120">
    <property type="entry name" value="Pseudouridine synthase"/>
    <property type="match status" value="1"/>
</dbReference>
<dbReference type="PANTHER" id="PTHR21600:SF87">
    <property type="entry name" value="RNA PSEUDOURIDYLATE SYNTHASE DOMAIN-CONTAINING PROTEIN 1"/>
    <property type="match status" value="1"/>
</dbReference>
<dbReference type="PATRIC" id="fig|570156.3.peg.429"/>
<dbReference type="GO" id="GO:0009982">
    <property type="term" value="F:pseudouridine synthase activity"/>
    <property type="evidence" value="ECO:0007669"/>
    <property type="project" value="InterPro"/>
</dbReference>
<reference evidence="3 4" key="1">
    <citation type="submission" date="2015-09" db="EMBL/GenBank/DDBJ databases">
        <title>Draft Genome Sequence of Pseudoalteromonas lipolytica UCD-48B.</title>
        <authorList>
            <person name="Krusor M."/>
            <person name="Coil D.A."/>
            <person name="Lang J.M."/>
            <person name="Eisen J.A."/>
            <person name="Alexiev A."/>
        </authorList>
    </citation>
    <scope>NUCLEOTIDE SEQUENCE [LARGE SCALE GENOMIC DNA]</scope>
    <source>
        <strain evidence="3 4">UCD-48B</strain>
    </source>
</reference>
<name>A0A0N8HKR6_9GAMM</name>
<dbReference type="Proteomes" id="UP000050378">
    <property type="component" value="Unassembled WGS sequence"/>
</dbReference>
<dbReference type="InterPro" id="IPR006145">
    <property type="entry name" value="PsdUridine_synth_RsuA/RluA"/>
</dbReference>
<comment type="similarity">
    <text evidence="1">Belongs to the pseudouridine synthase RluA family.</text>
</comment>
<sequence length="224" mass="25582">MHDVNNVHLHAIEDDFFVFYKPAGVSFHSEQCAGFVVLAEELVNEKLYPVHRLDKVTSGLIILARNKEAAAEFTSQFSDHKINKFYLAVSDAKPKKKQGWIKGDMQKSRRGAFKLLKSQTNPAITRFYSKSIRPGLRAYLLKPFSGKTHQLRVAMKSLGAPILGDSTYAGSKDERTNLHAYALQFSYKGQLKEYRCDYTLGAHLNEVFNSDEFKEWTAPWTLDW</sequence>
<organism evidence="3 4">
    <name type="scientific">Pseudoalteromonas lipolytica</name>
    <dbReference type="NCBI Taxonomy" id="570156"/>
    <lineage>
        <taxon>Bacteria</taxon>
        <taxon>Pseudomonadati</taxon>
        <taxon>Pseudomonadota</taxon>
        <taxon>Gammaproteobacteria</taxon>
        <taxon>Alteromonadales</taxon>
        <taxon>Pseudoalteromonadaceae</taxon>
        <taxon>Pseudoalteromonas</taxon>
    </lineage>
</organism>
<dbReference type="OrthoDB" id="9807829at2"/>
<protein>
    <submittedName>
        <fullName evidence="3">Pseudouridine synthase</fullName>
    </submittedName>
</protein>
<evidence type="ECO:0000313" key="3">
    <source>
        <dbReference type="EMBL" id="KPM84624.1"/>
    </source>
</evidence>
<accession>A0A0N8HKR6</accession>
<gene>
    <name evidence="3" type="ORF">AOG27_02175</name>
</gene>
<comment type="caution">
    <text evidence="3">The sequence shown here is derived from an EMBL/GenBank/DDBJ whole genome shotgun (WGS) entry which is preliminary data.</text>
</comment>
<proteinExistence type="inferred from homology"/>
<dbReference type="PROSITE" id="PS01129">
    <property type="entry name" value="PSI_RLU"/>
    <property type="match status" value="1"/>
</dbReference>
<dbReference type="InterPro" id="IPR006508">
    <property type="entry name" value="PsdUridine_synth_RluA-like"/>
</dbReference>
<evidence type="ECO:0000256" key="1">
    <source>
        <dbReference type="ARBA" id="ARBA00010876"/>
    </source>
</evidence>
<dbReference type="STRING" id="570156.AOG27_02175"/>
<dbReference type="EMBL" id="LJTC01000002">
    <property type="protein sequence ID" value="KPM84624.1"/>
    <property type="molecule type" value="Genomic_DNA"/>
</dbReference>
<dbReference type="Gene3D" id="3.30.2350.10">
    <property type="entry name" value="Pseudouridine synthase"/>
    <property type="match status" value="1"/>
</dbReference>
<dbReference type="InterPro" id="IPR006224">
    <property type="entry name" value="PsdUridine_synth_RluA-like_CS"/>
</dbReference>
<dbReference type="AlphaFoldDB" id="A0A0N8HKR6"/>
<dbReference type="Pfam" id="PF00849">
    <property type="entry name" value="PseudoU_synth_2"/>
    <property type="match status" value="1"/>
</dbReference>
<dbReference type="InterPro" id="IPR020103">
    <property type="entry name" value="PsdUridine_synth_cat_dom_sf"/>
</dbReference>
<dbReference type="NCBIfam" id="TIGR01621">
    <property type="entry name" value="RluA-like"/>
    <property type="match status" value="1"/>
</dbReference>
<feature type="domain" description="Pseudouridine synthase RsuA/RluA-like" evidence="2">
    <location>
        <begin position="15"/>
        <end position="156"/>
    </location>
</feature>
<dbReference type="GO" id="GO:0000455">
    <property type="term" value="P:enzyme-directed rRNA pseudouridine synthesis"/>
    <property type="evidence" value="ECO:0007669"/>
    <property type="project" value="TreeGrafter"/>
</dbReference>